<keyword evidence="1" id="KW-0472">Membrane</keyword>
<protein>
    <submittedName>
        <fullName evidence="2">Uncharacterized protein</fullName>
    </submittedName>
</protein>
<dbReference type="InterPro" id="IPR052979">
    <property type="entry name" value="Adenylate-forming_domain"/>
</dbReference>
<evidence type="ECO:0000256" key="1">
    <source>
        <dbReference type="SAM" id="Phobius"/>
    </source>
</evidence>
<dbReference type="EMBL" id="KZ613937">
    <property type="protein sequence ID" value="PMD48354.1"/>
    <property type="molecule type" value="Genomic_DNA"/>
</dbReference>
<feature type="transmembrane region" description="Helical" evidence="1">
    <location>
        <begin position="96"/>
        <end position="115"/>
    </location>
</feature>
<organism evidence="2 3">
    <name type="scientific">Hyaloscypha variabilis (strain UAMH 11265 / GT02V1 / F)</name>
    <name type="common">Meliniomyces variabilis</name>
    <dbReference type="NCBI Taxonomy" id="1149755"/>
    <lineage>
        <taxon>Eukaryota</taxon>
        <taxon>Fungi</taxon>
        <taxon>Dikarya</taxon>
        <taxon>Ascomycota</taxon>
        <taxon>Pezizomycotina</taxon>
        <taxon>Leotiomycetes</taxon>
        <taxon>Helotiales</taxon>
        <taxon>Hyaloscyphaceae</taxon>
        <taxon>Hyaloscypha</taxon>
        <taxon>Hyaloscypha variabilis</taxon>
    </lineage>
</organism>
<keyword evidence="1" id="KW-1133">Transmembrane helix</keyword>
<keyword evidence="1" id="KW-0812">Transmembrane</keyword>
<feature type="transmembrane region" description="Helical" evidence="1">
    <location>
        <begin position="63"/>
        <end position="84"/>
    </location>
</feature>
<dbReference type="PANTHER" id="PTHR33927:SF1">
    <property type="entry name" value="TRANSMEMBRANE PROTEIN"/>
    <property type="match status" value="1"/>
</dbReference>
<evidence type="ECO:0000313" key="2">
    <source>
        <dbReference type="EMBL" id="PMD48354.1"/>
    </source>
</evidence>
<feature type="transmembrane region" description="Helical" evidence="1">
    <location>
        <begin position="164"/>
        <end position="188"/>
    </location>
</feature>
<dbReference type="AlphaFoldDB" id="A0A2J6SC68"/>
<accession>A0A2J6SC68</accession>
<keyword evidence="3" id="KW-1185">Reference proteome</keyword>
<feature type="transmembrane region" description="Helical" evidence="1">
    <location>
        <begin position="135"/>
        <end position="152"/>
    </location>
</feature>
<dbReference type="PANTHER" id="PTHR33927">
    <property type="entry name" value="TRANSMEMBRANE PROTEIN"/>
    <property type="match status" value="1"/>
</dbReference>
<sequence length="307" mass="34679">MKSQYLPPLVDMSTIATANMLAAILIRQDYIINILFRLCLLVPKRWPLRVRCILAKVYEYGGLHSGAAVCSLLWFIAFSIVLTWKLIMVGSIDALLLAYTFAVTLTLLVIICLAYPNLRSRKHDRFEHSHRLGNLAFIILIFPMLILFNNALGVPGDASSHGGLLFRLPAFWFVIVSVFHILLPWLSLRRLKVTPERHLDHAISLHFSESIKFCRVYRIAEAPYKDWHPFASIPDPDRKGGTLIVSKMGDWTTRTINNPKPYYWTRGIPTMGVLCVAELFTKLLIVTTGSGIGPCLGTMLNLKDGRC</sequence>
<proteinExistence type="predicted"/>
<name>A0A2J6SC68_HYAVF</name>
<gene>
    <name evidence="2" type="ORF">L207DRAFT_575027</name>
</gene>
<dbReference type="OrthoDB" id="3142841at2759"/>
<reference evidence="2 3" key="1">
    <citation type="submission" date="2016-04" db="EMBL/GenBank/DDBJ databases">
        <title>A degradative enzymes factory behind the ericoid mycorrhizal symbiosis.</title>
        <authorList>
            <consortium name="DOE Joint Genome Institute"/>
            <person name="Martino E."/>
            <person name="Morin E."/>
            <person name="Grelet G."/>
            <person name="Kuo A."/>
            <person name="Kohler A."/>
            <person name="Daghino S."/>
            <person name="Barry K."/>
            <person name="Choi C."/>
            <person name="Cichocki N."/>
            <person name="Clum A."/>
            <person name="Copeland A."/>
            <person name="Hainaut M."/>
            <person name="Haridas S."/>
            <person name="Labutti K."/>
            <person name="Lindquist E."/>
            <person name="Lipzen A."/>
            <person name="Khouja H.-R."/>
            <person name="Murat C."/>
            <person name="Ohm R."/>
            <person name="Olson A."/>
            <person name="Spatafora J."/>
            <person name="Veneault-Fourrey C."/>
            <person name="Henrissat B."/>
            <person name="Grigoriev I."/>
            <person name="Martin F."/>
            <person name="Perotto S."/>
        </authorList>
    </citation>
    <scope>NUCLEOTIDE SEQUENCE [LARGE SCALE GENOMIC DNA]</scope>
    <source>
        <strain evidence="2 3">F</strain>
    </source>
</reference>
<dbReference type="Proteomes" id="UP000235786">
    <property type="component" value="Unassembled WGS sequence"/>
</dbReference>
<feature type="transmembrane region" description="Helical" evidence="1">
    <location>
        <begin position="20"/>
        <end position="42"/>
    </location>
</feature>
<evidence type="ECO:0000313" key="3">
    <source>
        <dbReference type="Proteomes" id="UP000235786"/>
    </source>
</evidence>